<dbReference type="Pfam" id="PF13672">
    <property type="entry name" value="PP2C_2"/>
    <property type="match status" value="1"/>
</dbReference>
<organism evidence="2 3">
    <name type="scientific">Tahibacter aquaticus</name>
    <dbReference type="NCBI Taxonomy" id="520092"/>
    <lineage>
        <taxon>Bacteria</taxon>
        <taxon>Pseudomonadati</taxon>
        <taxon>Pseudomonadota</taxon>
        <taxon>Gammaproteobacteria</taxon>
        <taxon>Lysobacterales</taxon>
        <taxon>Rhodanobacteraceae</taxon>
        <taxon>Tahibacter</taxon>
    </lineage>
</organism>
<dbReference type="InterPro" id="IPR036457">
    <property type="entry name" value="PPM-type-like_dom_sf"/>
</dbReference>
<sequence length="280" mass="30021">MNTYLAGSGVRIEFATLSGQGGREYNEDACGYWTAEGGACFIVCDGAGGHGGGDVASETAVRTLLSAYSSAPDLSQQNIERILVQTDVAIRYGQQLAGGLRKMSATVAALFFDGNAQKAQWSNLGDTRLYLFRKRNCSQLTKDHSVVQTFVDAGVIAESEIRNHAKRNLLFAALGMGDGVPPTALEAAFDVDDGDAFLLCTDGFWEVVLEAEMVETLVRADSAEEWLLLMEQLISARGTPLQDNYSALAVWVGRPNEVTMPWPDQNEAVGLVAEASPDAA</sequence>
<comment type="caution">
    <text evidence="2">The sequence shown here is derived from an EMBL/GenBank/DDBJ whole genome shotgun (WGS) entry which is preliminary data.</text>
</comment>
<dbReference type="InterPro" id="IPR001932">
    <property type="entry name" value="PPM-type_phosphatase-like_dom"/>
</dbReference>
<proteinExistence type="predicted"/>
<dbReference type="SMART" id="SM00331">
    <property type="entry name" value="PP2C_SIG"/>
    <property type="match status" value="1"/>
</dbReference>
<protein>
    <submittedName>
        <fullName evidence="2">Serine/threonine protein phosphatase PrpC</fullName>
    </submittedName>
</protein>
<keyword evidence="3" id="KW-1185">Reference proteome</keyword>
<dbReference type="SUPFAM" id="SSF81606">
    <property type="entry name" value="PP2C-like"/>
    <property type="match status" value="1"/>
</dbReference>
<evidence type="ECO:0000313" key="2">
    <source>
        <dbReference type="EMBL" id="TDR47863.1"/>
    </source>
</evidence>
<dbReference type="Gene3D" id="3.60.40.10">
    <property type="entry name" value="PPM-type phosphatase domain"/>
    <property type="match status" value="1"/>
</dbReference>
<dbReference type="RefSeq" id="WP_166653889.1">
    <property type="nucleotide sequence ID" value="NZ_SNZH01000002.1"/>
</dbReference>
<dbReference type="InterPro" id="IPR015655">
    <property type="entry name" value="PP2C"/>
</dbReference>
<dbReference type="GO" id="GO:0004722">
    <property type="term" value="F:protein serine/threonine phosphatase activity"/>
    <property type="evidence" value="ECO:0007669"/>
    <property type="project" value="InterPro"/>
</dbReference>
<accession>A0A4R6Z7S8</accession>
<name>A0A4R6Z7S8_9GAMM</name>
<feature type="domain" description="PPM-type phosphatase" evidence="1">
    <location>
        <begin position="11"/>
        <end position="252"/>
    </location>
</feature>
<dbReference type="PROSITE" id="PS51746">
    <property type="entry name" value="PPM_2"/>
    <property type="match status" value="1"/>
</dbReference>
<dbReference type="AlphaFoldDB" id="A0A4R6Z7S8"/>
<evidence type="ECO:0000259" key="1">
    <source>
        <dbReference type="PROSITE" id="PS51746"/>
    </source>
</evidence>
<evidence type="ECO:0000313" key="3">
    <source>
        <dbReference type="Proteomes" id="UP000295293"/>
    </source>
</evidence>
<dbReference type="EMBL" id="SNZH01000002">
    <property type="protein sequence ID" value="TDR47863.1"/>
    <property type="molecule type" value="Genomic_DNA"/>
</dbReference>
<dbReference type="CDD" id="cd00143">
    <property type="entry name" value="PP2Cc"/>
    <property type="match status" value="1"/>
</dbReference>
<dbReference type="Proteomes" id="UP000295293">
    <property type="component" value="Unassembled WGS sequence"/>
</dbReference>
<dbReference type="PANTHER" id="PTHR13832:SF860">
    <property type="entry name" value="PROTEIN PHOSPHATASE PHPP"/>
    <property type="match status" value="1"/>
</dbReference>
<dbReference type="PANTHER" id="PTHR13832">
    <property type="entry name" value="PROTEIN PHOSPHATASE 2C"/>
    <property type="match status" value="1"/>
</dbReference>
<dbReference type="SMART" id="SM00332">
    <property type="entry name" value="PP2Cc"/>
    <property type="match status" value="1"/>
</dbReference>
<gene>
    <name evidence="2" type="ORF">DFR29_102525</name>
</gene>
<reference evidence="2 3" key="1">
    <citation type="submission" date="2019-03" db="EMBL/GenBank/DDBJ databases">
        <title>Genomic Encyclopedia of Type Strains, Phase IV (KMG-IV): sequencing the most valuable type-strain genomes for metagenomic binning, comparative biology and taxonomic classification.</title>
        <authorList>
            <person name="Goeker M."/>
        </authorList>
    </citation>
    <scope>NUCLEOTIDE SEQUENCE [LARGE SCALE GENOMIC DNA]</scope>
    <source>
        <strain evidence="2 3">DSM 21667</strain>
    </source>
</reference>